<reference evidence="2" key="1">
    <citation type="submission" date="2010-11" db="EMBL/GenBank/DDBJ databases">
        <title>The complete sequence of chromosome of Oceanithermus profundus DSM 14977.</title>
        <authorList>
            <consortium name="US DOE Joint Genome Institute (JGI-PGF)"/>
            <person name="Lucas S."/>
            <person name="Copeland A."/>
            <person name="Lapidus A."/>
            <person name="Bruce D."/>
            <person name="Goodwin L."/>
            <person name="Pitluck S."/>
            <person name="Kyrpides N."/>
            <person name="Mavromatis K."/>
            <person name="Pagani I."/>
            <person name="Ivanova N."/>
            <person name="Zhang X."/>
            <person name="Brettin T."/>
            <person name="Detter J.C."/>
            <person name="Tapia R."/>
            <person name="Han C."/>
            <person name="Land M."/>
            <person name="Hauser L."/>
            <person name="Markowitz V."/>
            <person name="Cheng J.-F."/>
            <person name="Hugenholtz P."/>
            <person name="Woyke T."/>
            <person name="Wu D."/>
            <person name="Tindall B."/>
            <person name="Faehnrich R."/>
            <person name="Brambilla E."/>
            <person name="Klenk H.-P."/>
            <person name="Eisen J.A."/>
        </authorList>
    </citation>
    <scope>NUCLEOTIDE SEQUENCE [LARGE SCALE GENOMIC DNA]</scope>
    <source>
        <strain evidence="2">DSM 14977 / NBRC 100410 / VKM B-2274 / 506</strain>
    </source>
</reference>
<organism evidence="1 2">
    <name type="scientific">Oceanithermus profundus (strain DSM 14977 / NBRC 100410 / VKM B-2274 / 506)</name>
    <dbReference type="NCBI Taxonomy" id="670487"/>
    <lineage>
        <taxon>Bacteria</taxon>
        <taxon>Thermotogati</taxon>
        <taxon>Deinococcota</taxon>
        <taxon>Deinococci</taxon>
        <taxon>Thermales</taxon>
        <taxon>Thermaceae</taxon>
        <taxon>Oceanithermus</taxon>
    </lineage>
</organism>
<dbReference type="RefSeq" id="WP_013457657.1">
    <property type="nucleotide sequence ID" value="NC_014761.1"/>
</dbReference>
<dbReference type="EMBL" id="CP002361">
    <property type="protein sequence ID" value="ADR36487.1"/>
    <property type="molecule type" value="Genomic_DNA"/>
</dbReference>
<dbReference type="STRING" id="670487.Ocepr_1030"/>
<evidence type="ECO:0000313" key="2">
    <source>
        <dbReference type="Proteomes" id="UP000008722"/>
    </source>
</evidence>
<dbReference type="InterPro" id="IPR014917">
    <property type="entry name" value="DUF1800"/>
</dbReference>
<sequence>MYTGPFTPYEAAHLLRRAAARGKREEAEALADAGLEGAVERLLQPPAPAPEPAFELDPKTNRGQVHRALVKHWLRHWLTTPTPAAERLVLFWSGHFTSEFRKVKLGSLVWRQNQTFRTLGPGRFPELLEAVARDPAMLVYLDNATSRKEHPNENWGRELLELFTLGEGQYDEADVQAAARAFTGWSITPPRKARAEGRPIGFEFRARWHDDEPKTFLGQTVRGGEEVLQILARHPRTYRFLAGKFLRFYLAPDPPAELVERGAEVLQLEGSYGLLRWLFTHAAFYAPEVRNALVKSPVEYLIGLLYVGKAVPERLLARALVGMGQVPFQPPNVAGWPRGEAWLGDAALLVRLNLLPAVLEEESDLSVFMDGAEDAYAAVLPQGQML</sequence>
<evidence type="ECO:0000313" key="1">
    <source>
        <dbReference type="EMBL" id="ADR36487.1"/>
    </source>
</evidence>
<protein>
    <recommendedName>
        <fullName evidence="3">DUF1800 domain-containing protein</fullName>
    </recommendedName>
</protein>
<dbReference type="HOGENOM" id="CLU_026001_1_0_0"/>
<dbReference type="AlphaFoldDB" id="E4U7N8"/>
<reference evidence="1 2" key="2">
    <citation type="journal article" date="2011" name="Stand. Genomic Sci.">
        <title>Complete genome sequence of Oceanithermus profundus type strain (506).</title>
        <authorList>
            <person name="Pati A."/>
            <person name="Zhang X."/>
            <person name="Lapidus A."/>
            <person name="Nolan M."/>
            <person name="Lucas S."/>
            <person name="Del Rio T.G."/>
            <person name="Tice H."/>
            <person name="Cheng J.F."/>
            <person name="Tapia R."/>
            <person name="Han C."/>
            <person name="Goodwin L."/>
            <person name="Pitluck S."/>
            <person name="Liolios K."/>
            <person name="Pagani I."/>
            <person name="Ivanova N."/>
            <person name="Mavromatis K."/>
            <person name="Chen A."/>
            <person name="Palaniappan K."/>
            <person name="Hauser L."/>
            <person name="Jeffries C.D."/>
            <person name="Brambilla E.M."/>
            <person name="Rohl A."/>
            <person name="Mwirichia R."/>
            <person name="Rohde M."/>
            <person name="Tindall B.J."/>
            <person name="Sikorski J."/>
            <person name="Wirth R."/>
            <person name="Goker M."/>
            <person name="Woyke T."/>
            <person name="Detter J.C."/>
            <person name="Bristow J."/>
            <person name="Eisen J.A."/>
            <person name="Markowitz V."/>
            <person name="Hugenholtz P."/>
            <person name="Kyrpides N.C."/>
            <person name="Klenk H.P."/>
            <person name="Land M."/>
        </authorList>
    </citation>
    <scope>NUCLEOTIDE SEQUENCE [LARGE SCALE GENOMIC DNA]</scope>
    <source>
        <strain evidence="2">DSM 14977 / NBRC 100410 / VKM B-2274 / 506</strain>
    </source>
</reference>
<dbReference type="OrthoDB" id="9772295at2"/>
<name>E4U7N8_OCEP5</name>
<proteinExistence type="predicted"/>
<keyword evidence="2" id="KW-1185">Reference proteome</keyword>
<gene>
    <name evidence="1" type="ordered locus">Ocepr_1030</name>
</gene>
<evidence type="ECO:0008006" key="3">
    <source>
        <dbReference type="Google" id="ProtNLM"/>
    </source>
</evidence>
<dbReference type="Pfam" id="PF08811">
    <property type="entry name" value="DUF1800"/>
    <property type="match status" value="1"/>
</dbReference>
<dbReference type="eggNOG" id="COG5267">
    <property type="taxonomic scope" value="Bacteria"/>
</dbReference>
<accession>E4U7N8</accession>
<dbReference type="KEGG" id="opr:Ocepr_1030"/>
<dbReference type="Proteomes" id="UP000008722">
    <property type="component" value="Chromosome"/>
</dbReference>